<organism evidence="1 2">
    <name type="scientific">Kribbella antibiotica</name>
    <dbReference type="NCBI Taxonomy" id="190195"/>
    <lineage>
        <taxon>Bacteria</taxon>
        <taxon>Bacillati</taxon>
        <taxon>Actinomycetota</taxon>
        <taxon>Actinomycetes</taxon>
        <taxon>Propionibacteriales</taxon>
        <taxon>Kribbellaceae</taxon>
        <taxon>Kribbella</taxon>
    </lineage>
</organism>
<sequence length="69" mass="7507">MGNRDAARRPRKALTRLRAKGVPATAYSIGVDANESYCLVLEEERRHVYYSDAVAGHSGSVSLQGVRSS</sequence>
<reference evidence="1 2" key="1">
    <citation type="submission" date="2019-03" db="EMBL/GenBank/DDBJ databases">
        <title>Draft genome sequences of novel Actinobacteria.</title>
        <authorList>
            <person name="Sahin N."/>
            <person name="Ay H."/>
            <person name="Saygin H."/>
        </authorList>
    </citation>
    <scope>NUCLEOTIDE SEQUENCE [LARGE SCALE GENOMIC DNA]</scope>
    <source>
        <strain evidence="1 2">JCM 13523</strain>
    </source>
</reference>
<name>A0A4R4ZJX5_9ACTN</name>
<evidence type="ECO:0000313" key="2">
    <source>
        <dbReference type="Proteomes" id="UP000295124"/>
    </source>
</evidence>
<dbReference type="AlphaFoldDB" id="A0A4R4ZJX5"/>
<comment type="caution">
    <text evidence="1">The sequence shown here is derived from an EMBL/GenBank/DDBJ whole genome shotgun (WGS) entry which is preliminary data.</text>
</comment>
<keyword evidence="2" id="KW-1185">Reference proteome</keyword>
<evidence type="ECO:0000313" key="1">
    <source>
        <dbReference type="EMBL" id="TDD58953.1"/>
    </source>
</evidence>
<accession>A0A4R4ZJX5</accession>
<dbReference type="EMBL" id="SMKX01000042">
    <property type="protein sequence ID" value="TDD58953.1"/>
    <property type="molecule type" value="Genomic_DNA"/>
</dbReference>
<proteinExistence type="predicted"/>
<dbReference type="RefSeq" id="WP_132168356.1">
    <property type="nucleotide sequence ID" value="NZ_SMKX01000042.1"/>
</dbReference>
<protein>
    <submittedName>
        <fullName evidence="1">Uncharacterized protein</fullName>
    </submittedName>
</protein>
<gene>
    <name evidence="1" type="ORF">E1263_16840</name>
</gene>
<dbReference type="OrthoDB" id="5196941at2"/>
<dbReference type="Proteomes" id="UP000295124">
    <property type="component" value="Unassembled WGS sequence"/>
</dbReference>